<keyword evidence="5" id="KW-0812">Transmembrane</keyword>
<evidence type="ECO:0000256" key="7">
    <source>
        <dbReference type="ARBA" id="ARBA00023237"/>
    </source>
</evidence>
<evidence type="ECO:0000256" key="3">
    <source>
        <dbReference type="ARBA" id="ARBA00022448"/>
    </source>
</evidence>
<evidence type="ECO:0000256" key="5">
    <source>
        <dbReference type="ARBA" id="ARBA00022692"/>
    </source>
</evidence>
<feature type="coiled-coil region" evidence="8">
    <location>
        <begin position="147"/>
        <end position="212"/>
    </location>
</feature>
<keyword evidence="4" id="KW-1134">Transmembrane beta strand</keyword>
<accession>A0A7K1U386</accession>
<organism evidence="9 10">
    <name type="scientific">Chitinophaga tropicalis</name>
    <dbReference type="NCBI Taxonomy" id="2683588"/>
    <lineage>
        <taxon>Bacteria</taxon>
        <taxon>Pseudomonadati</taxon>
        <taxon>Bacteroidota</taxon>
        <taxon>Chitinophagia</taxon>
        <taxon>Chitinophagales</taxon>
        <taxon>Chitinophagaceae</taxon>
        <taxon>Chitinophaga</taxon>
    </lineage>
</organism>
<reference evidence="9 10" key="1">
    <citation type="submission" date="2019-12" db="EMBL/GenBank/DDBJ databases">
        <title>Chitinophaga sp. strain ysch24 (GDMCC 1.1355), whole genome shotgun sequence.</title>
        <authorList>
            <person name="Zhang X."/>
        </authorList>
    </citation>
    <scope>NUCLEOTIDE SEQUENCE [LARGE SCALE GENOMIC DNA]</scope>
    <source>
        <strain evidence="10">ysch24</strain>
    </source>
</reference>
<dbReference type="InterPro" id="IPR051906">
    <property type="entry name" value="TolC-like"/>
</dbReference>
<comment type="similarity">
    <text evidence="2">Belongs to the outer membrane factor (OMF) (TC 1.B.17) family.</text>
</comment>
<dbReference type="EMBL" id="WRXN01000004">
    <property type="protein sequence ID" value="MVT08819.1"/>
    <property type="molecule type" value="Genomic_DNA"/>
</dbReference>
<evidence type="ECO:0000256" key="2">
    <source>
        <dbReference type="ARBA" id="ARBA00007613"/>
    </source>
</evidence>
<dbReference type="GO" id="GO:1990281">
    <property type="term" value="C:efflux pump complex"/>
    <property type="evidence" value="ECO:0007669"/>
    <property type="project" value="TreeGrafter"/>
</dbReference>
<sequence>MKFRIKRAMRLWLLLTVAGITGLKSVKSQRILTLDECLKIAKENNNNIKAAQENVNAAREVKKQRDDSGKPTLDGSVMAFYFGRPVNTLLPEYGVSPGLRISQPVYSGGRTKLSRVAAAKGLEIQEGRKQLATSEVLFNTERAYWQVISAREQIKLAEQNKKQLDVLYNDLNNQYVAGIIYKNDVLRANVQLTENELELKRAEDALTIAQESLLQIIGLEDTTRVVIVDTLLEQFEVPVIAENMRQLISDNAELGILKNSIEAEKVQQQLMKADSRPAVSLGVNGIMSAGKVGINPANNSNVLTTYFGMLNVSIPIFDWGVRKRRIQEQQFRINAQSFQLKERMGEITTEARQAYLELNQDQKRIELSGVSLQQAEENLRLSKDRLKAGTITGRDVLEAQTIWQRAYSNMINAKIDRRIAEANLRRILAKGQP</sequence>
<dbReference type="RefSeq" id="WP_157306242.1">
    <property type="nucleotide sequence ID" value="NZ_WRXN01000004.1"/>
</dbReference>
<comment type="caution">
    <text evidence="9">The sequence shown here is derived from an EMBL/GenBank/DDBJ whole genome shotgun (WGS) entry which is preliminary data.</text>
</comment>
<dbReference type="Pfam" id="PF02321">
    <property type="entry name" value="OEP"/>
    <property type="match status" value="2"/>
</dbReference>
<keyword evidence="3" id="KW-0813">Transport</keyword>
<keyword evidence="7" id="KW-0998">Cell outer membrane</keyword>
<evidence type="ECO:0000313" key="9">
    <source>
        <dbReference type="EMBL" id="MVT08819.1"/>
    </source>
</evidence>
<dbReference type="InterPro" id="IPR003423">
    <property type="entry name" value="OMP_efflux"/>
</dbReference>
<dbReference type="GO" id="GO:0009279">
    <property type="term" value="C:cell outer membrane"/>
    <property type="evidence" value="ECO:0007669"/>
    <property type="project" value="UniProtKB-SubCell"/>
</dbReference>
<dbReference type="Proteomes" id="UP000461730">
    <property type="component" value="Unassembled WGS sequence"/>
</dbReference>
<protein>
    <recommendedName>
        <fullName evidence="11">Transporter</fullName>
    </recommendedName>
</protein>
<comment type="subcellular location">
    <subcellularLocation>
        <location evidence="1">Cell outer membrane</location>
    </subcellularLocation>
</comment>
<dbReference type="GO" id="GO:0015562">
    <property type="term" value="F:efflux transmembrane transporter activity"/>
    <property type="evidence" value="ECO:0007669"/>
    <property type="project" value="InterPro"/>
</dbReference>
<proteinExistence type="inferred from homology"/>
<evidence type="ECO:0000256" key="8">
    <source>
        <dbReference type="SAM" id="Coils"/>
    </source>
</evidence>
<evidence type="ECO:0000313" key="10">
    <source>
        <dbReference type="Proteomes" id="UP000461730"/>
    </source>
</evidence>
<dbReference type="AlphaFoldDB" id="A0A7K1U386"/>
<dbReference type="SUPFAM" id="SSF56954">
    <property type="entry name" value="Outer membrane efflux proteins (OEP)"/>
    <property type="match status" value="1"/>
</dbReference>
<dbReference type="GO" id="GO:0015288">
    <property type="term" value="F:porin activity"/>
    <property type="evidence" value="ECO:0007669"/>
    <property type="project" value="TreeGrafter"/>
</dbReference>
<keyword evidence="8" id="KW-0175">Coiled coil</keyword>
<keyword evidence="10" id="KW-1185">Reference proteome</keyword>
<dbReference type="PANTHER" id="PTHR30026:SF20">
    <property type="entry name" value="OUTER MEMBRANE PROTEIN TOLC"/>
    <property type="match status" value="1"/>
</dbReference>
<feature type="coiled-coil region" evidence="8">
    <location>
        <begin position="34"/>
        <end position="61"/>
    </location>
</feature>
<evidence type="ECO:0000256" key="4">
    <source>
        <dbReference type="ARBA" id="ARBA00022452"/>
    </source>
</evidence>
<name>A0A7K1U386_9BACT</name>
<gene>
    <name evidence="9" type="ORF">GO493_11150</name>
</gene>
<evidence type="ECO:0000256" key="6">
    <source>
        <dbReference type="ARBA" id="ARBA00023136"/>
    </source>
</evidence>
<evidence type="ECO:0000256" key="1">
    <source>
        <dbReference type="ARBA" id="ARBA00004442"/>
    </source>
</evidence>
<keyword evidence="6" id="KW-0472">Membrane</keyword>
<evidence type="ECO:0008006" key="11">
    <source>
        <dbReference type="Google" id="ProtNLM"/>
    </source>
</evidence>
<dbReference type="Gene3D" id="1.20.1600.10">
    <property type="entry name" value="Outer membrane efflux proteins (OEP)"/>
    <property type="match status" value="1"/>
</dbReference>
<dbReference type="PANTHER" id="PTHR30026">
    <property type="entry name" value="OUTER MEMBRANE PROTEIN TOLC"/>
    <property type="match status" value="1"/>
</dbReference>